<evidence type="ECO:0000313" key="12">
    <source>
        <dbReference type="EMBL" id="CAD5206702.1"/>
    </source>
</evidence>
<dbReference type="InterPro" id="IPR003595">
    <property type="entry name" value="Tyr_Pase_cat"/>
</dbReference>
<evidence type="ECO:0000259" key="10">
    <source>
        <dbReference type="PROSITE" id="PS50055"/>
    </source>
</evidence>
<dbReference type="Gene3D" id="3.90.190.10">
    <property type="entry name" value="Protein tyrosine phosphatase superfamily"/>
    <property type="match status" value="1"/>
</dbReference>
<evidence type="ECO:0000256" key="7">
    <source>
        <dbReference type="ARBA" id="ARBA00023136"/>
    </source>
</evidence>
<keyword evidence="9" id="KW-0812">Transmembrane</keyword>
<evidence type="ECO:0000256" key="4">
    <source>
        <dbReference type="ARBA" id="ARBA00022553"/>
    </source>
</evidence>
<evidence type="ECO:0000313" key="13">
    <source>
        <dbReference type="Proteomes" id="UP000614601"/>
    </source>
</evidence>
<dbReference type="EMBL" id="CAJFDH010000001">
    <property type="protein sequence ID" value="CAD5206702.1"/>
    <property type="molecule type" value="Genomic_DNA"/>
</dbReference>
<accession>A0A811JU87</accession>
<dbReference type="GO" id="GO:0070373">
    <property type="term" value="P:negative regulation of ERK1 and ERK2 cascade"/>
    <property type="evidence" value="ECO:0007669"/>
    <property type="project" value="TreeGrafter"/>
</dbReference>
<keyword evidence="6" id="KW-0904">Protein phosphatase</keyword>
<proteinExistence type="inferred from homology"/>
<dbReference type="GO" id="GO:0012505">
    <property type="term" value="C:endomembrane system"/>
    <property type="evidence" value="ECO:0007669"/>
    <property type="project" value="UniProtKB-SubCell"/>
</dbReference>
<dbReference type="GO" id="GO:0046426">
    <property type="term" value="P:negative regulation of receptor signaling pathway via JAK-STAT"/>
    <property type="evidence" value="ECO:0007669"/>
    <property type="project" value="TreeGrafter"/>
</dbReference>
<sequence length="386" mass="44938">MDIVHKGAGDLIKQFEEHEKKNNWGSLFMAIHEISEKQERELELSCDVPLAPKNIPKNRYCNIVPYDQHLVQLSDIYINASKLTVPLTNKTYVFTQGPLENTSEDFWHMVWEQDCKIVVMLCTFMERNVPKCFPYFPYFDEKVQTFGDFKLELDDEEDNKNYIVRRLKITKEGEEDHKIVQHYQYTTWPDFGVPDNVFDFLEFVEAVRNFDETVNSPIVCHCSAGVGRTGTFTVVDVLISAIRAKVDEALPSIDDLVLYLRKYRMSLVQTPAQLRFSWKAIVEYIKSKAAMIDNEESVEDEENNAVEDVKPEATKARKRRSENNSIAEEAAAQKRDRQKRIDAMKQRQLDFESRKKARDYWKTVFLSKPVVVGAVVGAVLLYRYFL</sequence>
<dbReference type="InterPro" id="IPR051985">
    <property type="entry name" value="NR_tyrosine_phosphatase"/>
</dbReference>
<protein>
    <recommendedName>
        <fullName evidence="3">protein-tyrosine-phosphatase</fullName>
        <ecNumber evidence="3">3.1.3.48</ecNumber>
    </recommendedName>
</protein>
<keyword evidence="7 9" id="KW-0472">Membrane</keyword>
<dbReference type="SMART" id="SM00194">
    <property type="entry name" value="PTPc"/>
    <property type="match status" value="1"/>
</dbReference>
<dbReference type="EC" id="3.1.3.48" evidence="3"/>
<dbReference type="PRINTS" id="PR00700">
    <property type="entry name" value="PRTYPHPHTASE"/>
</dbReference>
<evidence type="ECO:0000259" key="11">
    <source>
        <dbReference type="PROSITE" id="PS50056"/>
    </source>
</evidence>
<evidence type="ECO:0000256" key="9">
    <source>
        <dbReference type="SAM" id="Phobius"/>
    </source>
</evidence>
<keyword evidence="5" id="KW-0378">Hydrolase</keyword>
<dbReference type="OrthoDB" id="10253954at2759"/>
<keyword evidence="13" id="KW-1185">Reference proteome</keyword>
<feature type="domain" description="Tyrosine specific protein phosphatases" evidence="11">
    <location>
        <begin position="198"/>
        <end position="275"/>
    </location>
</feature>
<dbReference type="Proteomes" id="UP000614601">
    <property type="component" value="Unassembled WGS sequence"/>
</dbReference>
<dbReference type="SMART" id="SM00404">
    <property type="entry name" value="PTPc_motif"/>
    <property type="match status" value="1"/>
</dbReference>
<feature type="domain" description="Tyrosine-protein phosphatase" evidence="10">
    <location>
        <begin position="11"/>
        <end position="284"/>
    </location>
</feature>
<evidence type="ECO:0000256" key="8">
    <source>
        <dbReference type="SAM" id="MobiDB-lite"/>
    </source>
</evidence>
<dbReference type="InterPro" id="IPR029021">
    <property type="entry name" value="Prot-tyrosine_phosphatase-like"/>
</dbReference>
<feature type="transmembrane region" description="Helical" evidence="9">
    <location>
        <begin position="364"/>
        <end position="385"/>
    </location>
</feature>
<dbReference type="PANTHER" id="PTHR46047:SF3">
    <property type="entry name" value="TYROSINE-PROTEIN PHOSPHATASE NON-RECEPTOR TYPE 61F"/>
    <property type="match status" value="1"/>
</dbReference>
<dbReference type="EMBL" id="CAJFCW020000001">
    <property type="protein sequence ID" value="CAG9082835.1"/>
    <property type="molecule type" value="Genomic_DNA"/>
</dbReference>
<evidence type="ECO:0000256" key="6">
    <source>
        <dbReference type="ARBA" id="ARBA00022912"/>
    </source>
</evidence>
<dbReference type="Pfam" id="PF00102">
    <property type="entry name" value="Y_phosphatase"/>
    <property type="match status" value="1"/>
</dbReference>
<dbReference type="Proteomes" id="UP000783686">
    <property type="component" value="Unassembled WGS sequence"/>
</dbReference>
<keyword evidence="9" id="KW-1133">Transmembrane helix</keyword>
<gene>
    <name evidence="12" type="ORF">BOKJ2_LOCUS1386</name>
</gene>
<evidence type="ECO:0000256" key="1">
    <source>
        <dbReference type="ARBA" id="ARBA00004308"/>
    </source>
</evidence>
<dbReference type="GO" id="GO:0005634">
    <property type="term" value="C:nucleus"/>
    <property type="evidence" value="ECO:0007669"/>
    <property type="project" value="TreeGrafter"/>
</dbReference>
<comment type="similarity">
    <text evidence="2">Belongs to the protein-tyrosine phosphatase family. Non-receptor class 1 subfamily.</text>
</comment>
<dbReference type="PANTHER" id="PTHR46047">
    <property type="entry name" value="TYROSINE-PROTEIN PHOSPHATASE NON-RECEPTOR TYPE 61F"/>
    <property type="match status" value="1"/>
</dbReference>
<comment type="subcellular location">
    <subcellularLocation>
        <location evidence="1">Endomembrane system</location>
    </subcellularLocation>
</comment>
<dbReference type="SUPFAM" id="SSF52799">
    <property type="entry name" value="(Phosphotyrosine protein) phosphatases II"/>
    <property type="match status" value="1"/>
</dbReference>
<dbReference type="InterPro" id="IPR000242">
    <property type="entry name" value="PTP_cat"/>
</dbReference>
<organism evidence="12 13">
    <name type="scientific">Bursaphelenchus okinawaensis</name>
    <dbReference type="NCBI Taxonomy" id="465554"/>
    <lineage>
        <taxon>Eukaryota</taxon>
        <taxon>Metazoa</taxon>
        <taxon>Ecdysozoa</taxon>
        <taxon>Nematoda</taxon>
        <taxon>Chromadorea</taxon>
        <taxon>Rhabditida</taxon>
        <taxon>Tylenchina</taxon>
        <taxon>Tylenchomorpha</taxon>
        <taxon>Aphelenchoidea</taxon>
        <taxon>Aphelenchoididae</taxon>
        <taxon>Bursaphelenchus</taxon>
    </lineage>
</organism>
<feature type="compositionally biased region" description="Basic and acidic residues" evidence="8">
    <location>
        <begin position="331"/>
        <end position="340"/>
    </location>
</feature>
<keyword evidence="4" id="KW-0597">Phosphoprotein</keyword>
<dbReference type="PROSITE" id="PS50056">
    <property type="entry name" value="TYR_PHOSPHATASE_2"/>
    <property type="match status" value="1"/>
</dbReference>
<evidence type="ECO:0000256" key="2">
    <source>
        <dbReference type="ARBA" id="ARBA00009701"/>
    </source>
</evidence>
<dbReference type="InterPro" id="IPR000387">
    <property type="entry name" value="Tyr_Pase_dom"/>
</dbReference>
<dbReference type="GO" id="GO:0019901">
    <property type="term" value="F:protein kinase binding"/>
    <property type="evidence" value="ECO:0007669"/>
    <property type="project" value="TreeGrafter"/>
</dbReference>
<reference evidence="12" key="1">
    <citation type="submission" date="2020-09" db="EMBL/GenBank/DDBJ databases">
        <authorList>
            <person name="Kikuchi T."/>
        </authorList>
    </citation>
    <scope>NUCLEOTIDE SEQUENCE</scope>
    <source>
        <strain evidence="12">SH1</strain>
    </source>
</reference>
<evidence type="ECO:0000256" key="5">
    <source>
        <dbReference type="ARBA" id="ARBA00022801"/>
    </source>
</evidence>
<dbReference type="AlphaFoldDB" id="A0A811JU87"/>
<dbReference type="CDD" id="cd00047">
    <property type="entry name" value="PTPc"/>
    <property type="match status" value="1"/>
</dbReference>
<feature type="region of interest" description="Disordered" evidence="8">
    <location>
        <begin position="312"/>
        <end position="340"/>
    </location>
</feature>
<dbReference type="GO" id="GO:0005737">
    <property type="term" value="C:cytoplasm"/>
    <property type="evidence" value="ECO:0007669"/>
    <property type="project" value="TreeGrafter"/>
</dbReference>
<dbReference type="GO" id="GO:0004726">
    <property type="term" value="F:non-membrane spanning protein tyrosine phosphatase activity"/>
    <property type="evidence" value="ECO:0007669"/>
    <property type="project" value="TreeGrafter"/>
</dbReference>
<evidence type="ECO:0000256" key="3">
    <source>
        <dbReference type="ARBA" id="ARBA00013064"/>
    </source>
</evidence>
<comment type="caution">
    <text evidence="12">The sequence shown here is derived from an EMBL/GenBank/DDBJ whole genome shotgun (WGS) entry which is preliminary data.</text>
</comment>
<name>A0A811JU87_9BILA</name>
<dbReference type="PROSITE" id="PS50055">
    <property type="entry name" value="TYR_PHOSPHATASE_PTP"/>
    <property type="match status" value="1"/>
</dbReference>